<dbReference type="OMA" id="CHVISTR"/>
<dbReference type="EC" id="3.4.24.-" evidence="16"/>
<evidence type="ECO:0000256" key="7">
    <source>
        <dbReference type="ARBA" id="ARBA00022801"/>
    </source>
</evidence>
<evidence type="ECO:0000256" key="11">
    <source>
        <dbReference type="ARBA" id="ARBA00023136"/>
    </source>
</evidence>
<dbReference type="SUPFAM" id="SSF55486">
    <property type="entry name" value="Metalloproteases ('zincins'), catalytic domain"/>
    <property type="match status" value="1"/>
</dbReference>
<accession>A0A422MTE4</accession>
<dbReference type="PRINTS" id="PR00782">
    <property type="entry name" value="LSHMANOLYSIN"/>
</dbReference>
<keyword evidence="14" id="KW-0325">Glycoprotein</keyword>
<dbReference type="FunFam" id="3.90.132.10:FF:000001">
    <property type="entry name" value="leishmanolysin-like peptidase isoform X2"/>
    <property type="match status" value="1"/>
</dbReference>
<dbReference type="Gene3D" id="2.10.55.10">
    <property type="entry name" value="Leishmanolysin domain 3"/>
    <property type="match status" value="1"/>
</dbReference>
<evidence type="ECO:0000313" key="18">
    <source>
        <dbReference type="EMBL" id="RNE96479.1"/>
    </source>
</evidence>
<keyword evidence="6" id="KW-0732">Signal</keyword>
<evidence type="ECO:0000256" key="16">
    <source>
        <dbReference type="RuleBase" id="RU366077"/>
    </source>
</evidence>
<feature type="binding site" evidence="15">
    <location>
        <position position="122"/>
    </location>
    <ligand>
        <name>Zn(2+)</name>
        <dbReference type="ChEBI" id="CHEBI:29105"/>
        <note>catalytic</note>
    </ligand>
</feature>
<keyword evidence="8 15" id="KW-0862">Zinc</keyword>
<dbReference type="Gene3D" id="2.30.34.10">
    <property type="entry name" value="Leishmanolysin domain 4"/>
    <property type="match status" value="1"/>
</dbReference>
<comment type="cofactor">
    <cofactor evidence="15 16">
        <name>Zn(2+)</name>
        <dbReference type="ChEBI" id="CHEBI:29105"/>
    </cofactor>
    <text evidence="15 16">Binds 1 zinc ion per subunit.</text>
</comment>
<evidence type="ECO:0000256" key="4">
    <source>
        <dbReference type="ARBA" id="ARBA00022670"/>
    </source>
</evidence>
<evidence type="ECO:0000256" key="17">
    <source>
        <dbReference type="SAM" id="MobiDB-lite"/>
    </source>
</evidence>
<feature type="region of interest" description="Disordered" evidence="17">
    <location>
        <begin position="360"/>
        <end position="463"/>
    </location>
</feature>
<dbReference type="GO" id="GO:0006508">
    <property type="term" value="P:proteolysis"/>
    <property type="evidence" value="ECO:0007669"/>
    <property type="project" value="UniProtKB-KW"/>
</dbReference>
<keyword evidence="13" id="KW-1015">Disulfide bond</keyword>
<comment type="catalytic activity">
    <reaction evidence="1">
        <text>Preference for hydrophobic residues at P1 and P1' and basic residues at P2' and P3'. A model nonapeptide is cleaved at -Ala-Tyr-|-Leu-Lys-Lys-.</text>
        <dbReference type="EC" id="3.4.24.36"/>
    </reaction>
</comment>
<keyword evidence="19" id="KW-1185">Reference proteome</keyword>
<keyword evidence="12" id="KW-0865">Zymogen</keyword>
<evidence type="ECO:0000256" key="15">
    <source>
        <dbReference type="PIRSR" id="PIRSR601577-2"/>
    </source>
</evidence>
<dbReference type="Proteomes" id="UP000283634">
    <property type="component" value="Unassembled WGS sequence"/>
</dbReference>
<evidence type="ECO:0000256" key="3">
    <source>
        <dbReference type="ARBA" id="ARBA00005860"/>
    </source>
</evidence>
<dbReference type="RefSeq" id="XP_029233699.1">
    <property type="nucleotide sequence ID" value="XM_029386458.1"/>
</dbReference>
<keyword evidence="5 15" id="KW-0479">Metal-binding</keyword>
<evidence type="ECO:0000313" key="19">
    <source>
        <dbReference type="Proteomes" id="UP000283634"/>
    </source>
</evidence>
<evidence type="ECO:0000256" key="13">
    <source>
        <dbReference type="ARBA" id="ARBA00023157"/>
    </source>
</evidence>
<dbReference type="AlphaFoldDB" id="A0A422MTE4"/>
<proteinExistence type="inferred from homology"/>
<comment type="similarity">
    <text evidence="3 16">Belongs to the peptidase M8 family.</text>
</comment>
<gene>
    <name evidence="18" type="ORF">TraAM80_09795</name>
</gene>
<protein>
    <recommendedName>
        <fullName evidence="16">Leishmanolysin-like peptidase</fullName>
        <ecNumber evidence="16">3.4.24.-</ecNumber>
    </recommendedName>
</protein>
<keyword evidence="10 15" id="KW-0482">Metalloprotease</keyword>
<keyword evidence="11" id="KW-0472">Membrane</keyword>
<dbReference type="OrthoDB" id="251599at2759"/>
<evidence type="ECO:0000256" key="8">
    <source>
        <dbReference type="ARBA" id="ARBA00022833"/>
    </source>
</evidence>
<keyword evidence="7 16" id="KW-0378">Hydrolase</keyword>
<keyword evidence="9" id="KW-0130">Cell adhesion</keyword>
<feature type="compositionally biased region" description="Basic and acidic residues" evidence="17">
    <location>
        <begin position="360"/>
        <end position="372"/>
    </location>
</feature>
<dbReference type="PANTHER" id="PTHR10942">
    <property type="entry name" value="LEISHMANOLYSIN-LIKE PEPTIDASE"/>
    <property type="match status" value="1"/>
</dbReference>
<evidence type="ECO:0000256" key="6">
    <source>
        <dbReference type="ARBA" id="ARBA00022729"/>
    </source>
</evidence>
<evidence type="ECO:0000256" key="5">
    <source>
        <dbReference type="ARBA" id="ARBA00022723"/>
    </source>
</evidence>
<feature type="non-terminal residue" evidence="18">
    <location>
        <position position="463"/>
    </location>
</feature>
<evidence type="ECO:0000256" key="9">
    <source>
        <dbReference type="ARBA" id="ARBA00022889"/>
    </source>
</evidence>
<dbReference type="EMBL" id="MKGL01000684">
    <property type="protein sequence ID" value="RNE96479.1"/>
    <property type="molecule type" value="Genomic_DNA"/>
</dbReference>
<dbReference type="GO" id="GO:0007155">
    <property type="term" value="P:cell adhesion"/>
    <property type="evidence" value="ECO:0007669"/>
    <property type="project" value="UniProtKB-KW"/>
</dbReference>
<organism evidence="18 19">
    <name type="scientific">Trypanosoma rangeli</name>
    <dbReference type="NCBI Taxonomy" id="5698"/>
    <lineage>
        <taxon>Eukaryota</taxon>
        <taxon>Discoba</taxon>
        <taxon>Euglenozoa</taxon>
        <taxon>Kinetoplastea</taxon>
        <taxon>Metakinetoplastina</taxon>
        <taxon>Trypanosomatida</taxon>
        <taxon>Trypanosomatidae</taxon>
        <taxon>Trypanosoma</taxon>
        <taxon>Herpetosoma</taxon>
    </lineage>
</organism>
<dbReference type="Pfam" id="PF01457">
    <property type="entry name" value="Peptidase_M8"/>
    <property type="match status" value="1"/>
</dbReference>
<evidence type="ECO:0000256" key="14">
    <source>
        <dbReference type="ARBA" id="ARBA00023180"/>
    </source>
</evidence>
<dbReference type="InterPro" id="IPR001577">
    <property type="entry name" value="Peptidase_M8"/>
</dbReference>
<comment type="subcellular location">
    <subcellularLocation>
        <location evidence="2">Membrane</location>
    </subcellularLocation>
</comment>
<dbReference type="VEuPathDB" id="TriTrypDB:TRSC58_07141"/>
<feature type="binding site" evidence="15">
    <location>
        <position position="57"/>
    </location>
    <ligand>
        <name>Zn(2+)</name>
        <dbReference type="ChEBI" id="CHEBI:29105"/>
        <note>catalytic</note>
    </ligand>
</feature>
<dbReference type="GO" id="GO:0005737">
    <property type="term" value="C:cytoplasm"/>
    <property type="evidence" value="ECO:0007669"/>
    <property type="project" value="TreeGrafter"/>
</dbReference>
<evidence type="ECO:0000256" key="1">
    <source>
        <dbReference type="ARBA" id="ARBA00001249"/>
    </source>
</evidence>
<evidence type="ECO:0000256" key="10">
    <source>
        <dbReference type="ARBA" id="ARBA00023049"/>
    </source>
</evidence>
<evidence type="ECO:0000256" key="12">
    <source>
        <dbReference type="ARBA" id="ARBA00023145"/>
    </source>
</evidence>
<name>A0A422MTE4_TRYRA</name>
<dbReference type="GO" id="GO:0004222">
    <property type="term" value="F:metalloendopeptidase activity"/>
    <property type="evidence" value="ECO:0007669"/>
    <property type="project" value="UniProtKB-UniRule"/>
</dbReference>
<feature type="compositionally biased region" description="Low complexity" evidence="17">
    <location>
        <begin position="438"/>
        <end position="450"/>
    </location>
</feature>
<reference evidence="18 19" key="1">
    <citation type="journal article" date="2018" name="BMC Genomics">
        <title>Genomic comparison of Trypanosoma conorhini and Trypanosoma rangeli to Trypanosoma cruzi strains of high and low virulence.</title>
        <authorList>
            <person name="Bradwell K.R."/>
            <person name="Koparde V.N."/>
            <person name="Matveyev A.V."/>
            <person name="Serrano M.G."/>
            <person name="Alves J.M."/>
            <person name="Parikh H."/>
            <person name="Huang B."/>
            <person name="Lee V."/>
            <person name="Espinosa-Alvarez O."/>
            <person name="Ortiz P.A."/>
            <person name="Costa-Martins A.G."/>
            <person name="Teixeira M.M."/>
            <person name="Buck G.A."/>
        </authorList>
    </citation>
    <scope>NUCLEOTIDE SEQUENCE [LARGE SCALE GENOMIC DNA]</scope>
    <source>
        <strain evidence="18 19">AM80</strain>
    </source>
</reference>
<evidence type="ECO:0000256" key="2">
    <source>
        <dbReference type="ARBA" id="ARBA00004370"/>
    </source>
</evidence>
<dbReference type="PANTHER" id="PTHR10942:SF0">
    <property type="entry name" value="LEISHMANOLYSIN-LIKE PEPTIDASE"/>
    <property type="match status" value="1"/>
</dbReference>
<dbReference type="Gene3D" id="3.10.170.20">
    <property type="match status" value="1"/>
</dbReference>
<dbReference type="GeneID" id="40333728"/>
<comment type="caution">
    <text evidence="18">The sequence shown here is derived from an EMBL/GenBank/DDBJ whole genome shotgun (WGS) entry which is preliminary data.</text>
</comment>
<dbReference type="Gene3D" id="3.90.132.10">
    <property type="entry name" value="Leishmanolysin , domain 2"/>
    <property type="match status" value="1"/>
</dbReference>
<sequence length="463" mass="48893">MVIYAAAGPLSYDIPVWAATCATLTDLRPSVGIMEFNPVYLTASAWSVRVAARGLAHALGFSYEAMNQKGIVKSEPTGRGVQRKMVVGENVRARASAHFNCPSLNGMELENDDASAQRKMPHWEERSARDELMAPIVGAGYYTALTMAVFADLGYYHVNWSMAEPMAWGSNTGCDFLTKKCKDMKAAINYSHMFCDEKDNTTLRCSSDRLHVGTCTAYVVDLQGSVSEKDVCHVISTRFYSASSQKSSNACVEGSKQTLPGSLIGSGSWCLDAEALQVENSGGKKIEGVCAEVHCEGGAVKVKYLGANEFVLCPEGSVIEVVSNDHLQGGKLKCPKYTEVCTIAANGSSLVIPSVLQDVEGKGEDEQKRQEEEVQPPESLSDVSPPAESPPAESPLGAAVDADGGGVPSTPEVEAGAVGLDTEAAAEPEEGAKGLDGAVAPAHPAAASPPSGRYLFLDRATAA</sequence>
<keyword evidence="4 16" id="KW-0645">Protease</keyword>
<dbReference type="GO" id="GO:0016020">
    <property type="term" value="C:membrane"/>
    <property type="evidence" value="ECO:0007669"/>
    <property type="project" value="UniProtKB-SubCell"/>
</dbReference>
<dbReference type="GO" id="GO:0046872">
    <property type="term" value="F:metal ion binding"/>
    <property type="evidence" value="ECO:0007669"/>
    <property type="project" value="UniProtKB-KW"/>
</dbReference>